<gene>
    <name evidence="1" type="ORF">V9T40_013016</name>
</gene>
<reference evidence="1 2" key="1">
    <citation type="submission" date="2024-03" db="EMBL/GenBank/DDBJ databases">
        <title>Adaptation during the transition from Ophiocordyceps entomopathogen to insect associate is accompanied by gene loss and intensified selection.</title>
        <authorList>
            <person name="Ward C.M."/>
            <person name="Onetto C.A."/>
            <person name="Borneman A.R."/>
        </authorList>
    </citation>
    <scope>NUCLEOTIDE SEQUENCE [LARGE SCALE GENOMIC DNA]</scope>
    <source>
        <strain evidence="1">AWRI1</strain>
        <tissue evidence="1">Single Adult Female</tissue>
    </source>
</reference>
<name>A0AAN9TAL0_9HEMI</name>
<dbReference type="AlphaFoldDB" id="A0AAN9TAL0"/>
<evidence type="ECO:0000313" key="2">
    <source>
        <dbReference type="Proteomes" id="UP001367676"/>
    </source>
</evidence>
<keyword evidence="2" id="KW-1185">Reference proteome</keyword>
<dbReference type="Proteomes" id="UP001367676">
    <property type="component" value="Unassembled WGS sequence"/>
</dbReference>
<dbReference type="EMBL" id="JBBCAQ010000036">
    <property type="protein sequence ID" value="KAK7576730.1"/>
    <property type="molecule type" value="Genomic_DNA"/>
</dbReference>
<protein>
    <submittedName>
        <fullName evidence="1">Uncharacterized protein</fullName>
    </submittedName>
</protein>
<organism evidence="1 2">
    <name type="scientific">Parthenolecanium corni</name>
    <dbReference type="NCBI Taxonomy" id="536013"/>
    <lineage>
        <taxon>Eukaryota</taxon>
        <taxon>Metazoa</taxon>
        <taxon>Ecdysozoa</taxon>
        <taxon>Arthropoda</taxon>
        <taxon>Hexapoda</taxon>
        <taxon>Insecta</taxon>
        <taxon>Pterygota</taxon>
        <taxon>Neoptera</taxon>
        <taxon>Paraneoptera</taxon>
        <taxon>Hemiptera</taxon>
        <taxon>Sternorrhyncha</taxon>
        <taxon>Coccoidea</taxon>
        <taxon>Coccidae</taxon>
        <taxon>Parthenolecanium</taxon>
    </lineage>
</organism>
<comment type="caution">
    <text evidence="1">The sequence shown here is derived from an EMBL/GenBank/DDBJ whole genome shotgun (WGS) entry which is preliminary data.</text>
</comment>
<accession>A0AAN9TAL0</accession>
<evidence type="ECO:0000313" key="1">
    <source>
        <dbReference type="EMBL" id="KAK7576730.1"/>
    </source>
</evidence>
<proteinExistence type="predicted"/>
<sequence length="118" mass="13235">MFVDLNAEEVITESKAVGGEGLSRRRVLTEQKFEAKLQYVTDGKSSTYRILKQTYNALIRRMIFLEAPSLSPPHSERKHASVIVGWLICETTEDTVAESALEWAAETSKSFLSARELA</sequence>